<evidence type="ECO:0000313" key="3">
    <source>
        <dbReference type="Proteomes" id="UP000250235"/>
    </source>
</evidence>
<reference evidence="2 3" key="1">
    <citation type="journal article" date="2015" name="Proc. Natl. Acad. Sci. U.S.A.">
        <title>The resurrection genome of Boea hygrometrica: A blueprint for survival of dehydration.</title>
        <authorList>
            <person name="Xiao L."/>
            <person name="Yang G."/>
            <person name="Zhang L."/>
            <person name="Yang X."/>
            <person name="Zhao S."/>
            <person name="Ji Z."/>
            <person name="Zhou Q."/>
            <person name="Hu M."/>
            <person name="Wang Y."/>
            <person name="Chen M."/>
            <person name="Xu Y."/>
            <person name="Jin H."/>
            <person name="Xiao X."/>
            <person name="Hu G."/>
            <person name="Bao F."/>
            <person name="Hu Y."/>
            <person name="Wan P."/>
            <person name="Li L."/>
            <person name="Deng X."/>
            <person name="Kuang T."/>
            <person name="Xiang C."/>
            <person name="Zhu J.K."/>
            <person name="Oliver M.J."/>
            <person name="He Y."/>
        </authorList>
    </citation>
    <scope>NUCLEOTIDE SEQUENCE [LARGE SCALE GENOMIC DNA]</scope>
    <source>
        <strain evidence="3">cv. XS01</strain>
    </source>
</reference>
<feature type="region of interest" description="Disordered" evidence="1">
    <location>
        <begin position="89"/>
        <end position="132"/>
    </location>
</feature>
<dbReference type="AlphaFoldDB" id="A0A2Z7CPT2"/>
<name>A0A2Z7CPT2_9LAMI</name>
<evidence type="ECO:0000256" key="1">
    <source>
        <dbReference type="SAM" id="MobiDB-lite"/>
    </source>
</evidence>
<proteinExistence type="predicted"/>
<keyword evidence="3" id="KW-1185">Reference proteome</keyword>
<dbReference type="EMBL" id="KQ993867">
    <property type="protein sequence ID" value="KZV48395.1"/>
    <property type="molecule type" value="Genomic_DNA"/>
</dbReference>
<sequence>MSLFDLQDVCIAIGSIATLDLPMVVDLIGIYGLKGPYCMLTTTNWFLQALSVIPRGSWGDVARRSYHDPMAGGRDPDSQQVQYRIHISGTQNGDLPTDTPLGPAGLPEDPAKGNHRPKQPKKGEKERGQTSVRRALIKRKIIKHAIFQVMICMKVPKNIGNQGNTHNQSAGDNHQYMIFRYDYSADHHSSVVFKRDNSAGRS</sequence>
<gene>
    <name evidence="2" type="ORF">F511_08067</name>
</gene>
<evidence type="ECO:0000313" key="2">
    <source>
        <dbReference type="EMBL" id="KZV48395.1"/>
    </source>
</evidence>
<accession>A0A2Z7CPT2</accession>
<organism evidence="2 3">
    <name type="scientific">Dorcoceras hygrometricum</name>
    <dbReference type="NCBI Taxonomy" id="472368"/>
    <lineage>
        <taxon>Eukaryota</taxon>
        <taxon>Viridiplantae</taxon>
        <taxon>Streptophyta</taxon>
        <taxon>Embryophyta</taxon>
        <taxon>Tracheophyta</taxon>
        <taxon>Spermatophyta</taxon>
        <taxon>Magnoliopsida</taxon>
        <taxon>eudicotyledons</taxon>
        <taxon>Gunneridae</taxon>
        <taxon>Pentapetalae</taxon>
        <taxon>asterids</taxon>
        <taxon>lamiids</taxon>
        <taxon>Lamiales</taxon>
        <taxon>Gesneriaceae</taxon>
        <taxon>Didymocarpoideae</taxon>
        <taxon>Trichosporeae</taxon>
        <taxon>Loxocarpinae</taxon>
        <taxon>Dorcoceras</taxon>
    </lineage>
</organism>
<dbReference type="Proteomes" id="UP000250235">
    <property type="component" value="Unassembled WGS sequence"/>
</dbReference>
<protein>
    <submittedName>
        <fullName evidence="2">Uncharacterized protein</fullName>
    </submittedName>
</protein>